<accession>A0A9P9AIA6</accession>
<organism evidence="2 3">
    <name type="scientific">Plectosphaerella plurivora</name>
    <dbReference type="NCBI Taxonomy" id="936078"/>
    <lineage>
        <taxon>Eukaryota</taxon>
        <taxon>Fungi</taxon>
        <taxon>Dikarya</taxon>
        <taxon>Ascomycota</taxon>
        <taxon>Pezizomycotina</taxon>
        <taxon>Sordariomycetes</taxon>
        <taxon>Hypocreomycetidae</taxon>
        <taxon>Glomerellales</taxon>
        <taxon>Plectosphaerellaceae</taxon>
        <taxon>Plectosphaerella</taxon>
    </lineage>
</organism>
<gene>
    <name evidence="2" type="ORF">F5X68DRAFT_2886</name>
</gene>
<dbReference type="EMBL" id="JAGSXJ010000001">
    <property type="protein sequence ID" value="KAH6697204.1"/>
    <property type="molecule type" value="Genomic_DNA"/>
</dbReference>
<protein>
    <submittedName>
        <fullName evidence="2">Uncharacterized protein</fullName>
    </submittedName>
</protein>
<name>A0A9P9AIA6_9PEZI</name>
<reference evidence="2" key="1">
    <citation type="journal article" date="2021" name="Nat. Commun.">
        <title>Genetic determinants of endophytism in the Arabidopsis root mycobiome.</title>
        <authorList>
            <person name="Mesny F."/>
            <person name="Miyauchi S."/>
            <person name="Thiergart T."/>
            <person name="Pickel B."/>
            <person name="Atanasova L."/>
            <person name="Karlsson M."/>
            <person name="Huettel B."/>
            <person name="Barry K.W."/>
            <person name="Haridas S."/>
            <person name="Chen C."/>
            <person name="Bauer D."/>
            <person name="Andreopoulos W."/>
            <person name="Pangilinan J."/>
            <person name="LaButti K."/>
            <person name="Riley R."/>
            <person name="Lipzen A."/>
            <person name="Clum A."/>
            <person name="Drula E."/>
            <person name="Henrissat B."/>
            <person name="Kohler A."/>
            <person name="Grigoriev I.V."/>
            <person name="Martin F.M."/>
            <person name="Hacquard S."/>
        </authorList>
    </citation>
    <scope>NUCLEOTIDE SEQUENCE</scope>
    <source>
        <strain evidence="2">MPI-SDFR-AT-0117</strain>
    </source>
</reference>
<proteinExistence type="predicted"/>
<sequence>MPPLVFFLAAFATAVPLEAPSAEDGTLEVSPLWRRANISCPITERSPWISPSLVAVGRMSESFIVNTHGNGTIAGTPDLETLFEFTLDPWDLLHHADGAPRMCGIYFRLTSCTRLPAGYPCHAWTGMEQQVLSGGGMYFHHVYDSHDGRVPPPGGSKKSWEAVDVVQIWPDEVTLAGTFPCLVDRDRAMKRNVSFVGTATEGWGVGFPQAGVGKQEDVDPSAGTGAFVVGCGSDTEDGPRPDW</sequence>
<dbReference type="OrthoDB" id="4657524at2759"/>
<evidence type="ECO:0000256" key="1">
    <source>
        <dbReference type="SAM" id="SignalP"/>
    </source>
</evidence>
<dbReference type="Proteomes" id="UP000770015">
    <property type="component" value="Unassembled WGS sequence"/>
</dbReference>
<keyword evidence="3" id="KW-1185">Reference proteome</keyword>
<feature type="chain" id="PRO_5040187919" evidence="1">
    <location>
        <begin position="17"/>
        <end position="243"/>
    </location>
</feature>
<dbReference type="AlphaFoldDB" id="A0A9P9AIA6"/>
<keyword evidence="1" id="KW-0732">Signal</keyword>
<feature type="signal peptide" evidence="1">
    <location>
        <begin position="1"/>
        <end position="16"/>
    </location>
</feature>
<evidence type="ECO:0000313" key="3">
    <source>
        <dbReference type="Proteomes" id="UP000770015"/>
    </source>
</evidence>
<evidence type="ECO:0000313" key="2">
    <source>
        <dbReference type="EMBL" id="KAH6697204.1"/>
    </source>
</evidence>
<comment type="caution">
    <text evidence="2">The sequence shown here is derived from an EMBL/GenBank/DDBJ whole genome shotgun (WGS) entry which is preliminary data.</text>
</comment>